<proteinExistence type="predicted"/>
<sequence length="444" mass="48061">MGSTGLFESFLGAIQASLSVLLVMTYGGVAGWLGLLDRKSSKKISKICVQLFLPALLITKVGSQLDLDSVSNYVPIVIWGVVCHIVSFGIGMLAQFGFGMPNWASVAILINNTTSYPLLLIGALQETGILDTLVMGDESSKEAVERAKSYFLVFSTISNCITFAVGPRLLEDTDSWDGEDKDGSDESGGGNQDDEEASADEQTRLLGNRNSSSSGRDNRQQENYTDEHPFFVSQEQWDGLSPRAQWWVSLVLSFFNAPLIGAVIGAVVGLAPPLHKAFFAPTQEGGIFTAWLTASLKTISQLFAPLPVLVTGLSLFNSIKEFRKSRKQGREDGKLRKIVPWGTVSFILLVRFVIWPVMSIGTIWLLATKTDWVGSDPILWFTMMLMPAGPSAQKLISLVQVTEGVGGEQEGAIARLLTISYIISPLLSLTVVGSLRACQGVLDG</sequence>
<evidence type="ECO:0000256" key="6">
    <source>
        <dbReference type="SAM" id="Phobius"/>
    </source>
</evidence>
<dbReference type="STRING" id="515849.A0A090CLG6"/>
<dbReference type="PANTHER" id="PTHR31794">
    <property type="entry name" value="AUXIN EFFLUX TRANSPORTER FAMILY PROTEIN (EUROFUNG)"/>
    <property type="match status" value="1"/>
</dbReference>
<feature type="compositionally biased region" description="Acidic residues" evidence="5">
    <location>
        <begin position="173"/>
        <end position="185"/>
    </location>
</feature>
<evidence type="ECO:0000313" key="8">
    <source>
        <dbReference type="Proteomes" id="UP000001197"/>
    </source>
</evidence>
<dbReference type="AlphaFoldDB" id="A0A090CLG6"/>
<dbReference type="GO" id="GO:0016020">
    <property type="term" value="C:membrane"/>
    <property type="evidence" value="ECO:0007669"/>
    <property type="project" value="UniProtKB-SubCell"/>
</dbReference>
<keyword evidence="8" id="KW-1185">Reference proteome</keyword>
<organism evidence="7 8">
    <name type="scientific">Podospora anserina (strain S / ATCC MYA-4624 / DSM 980 / FGSC 10383)</name>
    <name type="common">Pleurage anserina</name>
    <dbReference type="NCBI Taxonomy" id="515849"/>
    <lineage>
        <taxon>Eukaryota</taxon>
        <taxon>Fungi</taxon>
        <taxon>Dikarya</taxon>
        <taxon>Ascomycota</taxon>
        <taxon>Pezizomycotina</taxon>
        <taxon>Sordariomycetes</taxon>
        <taxon>Sordariomycetidae</taxon>
        <taxon>Sordariales</taxon>
        <taxon>Podosporaceae</taxon>
        <taxon>Podospora</taxon>
        <taxon>Podospora anserina</taxon>
    </lineage>
</organism>
<evidence type="ECO:0000256" key="3">
    <source>
        <dbReference type="ARBA" id="ARBA00022989"/>
    </source>
</evidence>
<feature type="transmembrane region" description="Helical" evidence="6">
    <location>
        <begin position="298"/>
        <end position="317"/>
    </location>
</feature>
<feature type="transmembrane region" description="Helical" evidence="6">
    <location>
        <begin position="12"/>
        <end position="35"/>
    </location>
</feature>
<evidence type="ECO:0000313" key="7">
    <source>
        <dbReference type="EMBL" id="CDP26789.1"/>
    </source>
</evidence>
<comment type="subcellular location">
    <subcellularLocation>
        <location evidence="1">Membrane</location>
        <topology evidence="1">Multi-pass membrane protein</topology>
    </subcellularLocation>
</comment>
<feature type="region of interest" description="Disordered" evidence="5">
    <location>
        <begin position="173"/>
        <end position="222"/>
    </location>
</feature>
<dbReference type="InterPro" id="IPR004776">
    <property type="entry name" value="Mem_transp_PIN-like"/>
</dbReference>
<dbReference type="PANTHER" id="PTHR31794:SF4">
    <property type="entry name" value="AUXIN EFFLUX TRANSPORTER FAMILY PROTEIN (EUROFUNG)"/>
    <property type="match status" value="1"/>
</dbReference>
<evidence type="ECO:0000256" key="2">
    <source>
        <dbReference type="ARBA" id="ARBA00022692"/>
    </source>
</evidence>
<evidence type="ECO:0000256" key="4">
    <source>
        <dbReference type="ARBA" id="ARBA00023136"/>
    </source>
</evidence>
<feature type="compositionally biased region" description="Low complexity" evidence="5">
    <location>
        <begin position="204"/>
        <end position="215"/>
    </location>
</feature>
<feature type="transmembrane region" description="Helical" evidence="6">
    <location>
        <begin position="338"/>
        <end position="366"/>
    </location>
</feature>
<keyword evidence="3 6" id="KW-1133">Transmembrane helix</keyword>
<reference evidence="8" key="2">
    <citation type="journal article" date="2014" name="Genetics">
        <title>Maintaining two mating types: Structure of the mating type locus and its role in heterokaryosis in Podospora anserina.</title>
        <authorList>
            <person name="Grognet P."/>
            <person name="Bidard F."/>
            <person name="Kuchly C."/>
            <person name="Tong L.C.H."/>
            <person name="Coppin E."/>
            <person name="Benkhali J.A."/>
            <person name="Couloux A."/>
            <person name="Wincker P."/>
            <person name="Debuchy R."/>
            <person name="Silar P."/>
        </authorList>
    </citation>
    <scope>GENOME REANNOTATION</scope>
    <source>
        <strain evidence="8">S / ATCC MYA-4624 / DSM 980 / FGSC 10383</strain>
    </source>
</reference>
<dbReference type="EMBL" id="FO904938">
    <property type="protein sequence ID" value="CDP26789.1"/>
    <property type="molecule type" value="Genomic_DNA"/>
</dbReference>
<dbReference type="GO" id="GO:0005783">
    <property type="term" value="C:endoplasmic reticulum"/>
    <property type="evidence" value="ECO:0007669"/>
    <property type="project" value="TreeGrafter"/>
</dbReference>
<feature type="transmembrane region" description="Helical" evidence="6">
    <location>
        <begin position="73"/>
        <end position="94"/>
    </location>
</feature>
<evidence type="ECO:0000256" key="1">
    <source>
        <dbReference type="ARBA" id="ARBA00004141"/>
    </source>
</evidence>
<dbReference type="InParanoid" id="A0A090CLG6"/>
<dbReference type="Pfam" id="PF03547">
    <property type="entry name" value="Mem_trans"/>
    <property type="match status" value="1"/>
</dbReference>
<dbReference type="GO" id="GO:0055085">
    <property type="term" value="P:transmembrane transport"/>
    <property type="evidence" value="ECO:0007669"/>
    <property type="project" value="InterPro"/>
</dbReference>
<dbReference type="eggNOG" id="KOG2722">
    <property type="taxonomic scope" value="Eukaryota"/>
</dbReference>
<protein>
    <submittedName>
        <fullName evidence="7">Transporter</fullName>
    </submittedName>
</protein>
<feature type="transmembrane region" description="Helical" evidence="6">
    <location>
        <begin position="246"/>
        <end position="271"/>
    </location>
</feature>
<feature type="transmembrane region" description="Helical" evidence="6">
    <location>
        <begin position="413"/>
        <end position="435"/>
    </location>
</feature>
<keyword evidence="2 6" id="KW-0812">Transmembrane</keyword>
<dbReference type="Proteomes" id="UP000001197">
    <property type="component" value="Chromosome 3"/>
</dbReference>
<accession>A0A090CLG6</accession>
<keyword evidence="4 6" id="KW-0472">Membrane</keyword>
<reference evidence="7 8" key="1">
    <citation type="journal article" date="2008" name="Genome Biol.">
        <title>The genome sequence of the model ascomycete fungus Podospora anserina.</title>
        <authorList>
            <person name="Espagne E."/>
            <person name="Lespinet O."/>
            <person name="Malagnac F."/>
            <person name="Da Silva C."/>
            <person name="Jaillon O."/>
            <person name="Porcel B.M."/>
            <person name="Couloux A."/>
            <person name="Aury J.-M."/>
            <person name="Segurens B."/>
            <person name="Poulain J."/>
            <person name="Anthouard V."/>
            <person name="Grossetete S."/>
            <person name="Khalili H."/>
            <person name="Coppin E."/>
            <person name="Dequard-Chablat M."/>
            <person name="Picard M."/>
            <person name="Contamine V."/>
            <person name="Arnaise S."/>
            <person name="Bourdais A."/>
            <person name="Berteaux-Lecellier V."/>
            <person name="Gautheret D."/>
            <person name="de Vries R.P."/>
            <person name="Battaglia E."/>
            <person name="Coutinho P.M."/>
            <person name="Danchin E.G.J."/>
            <person name="Henrissat B."/>
            <person name="El Khoury R."/>
            <person name="Sainsard-Chanet A."/>
            <person name="Boivin A."/>
            <person name="Pinan-Lucarre B."/>
            <person name="Sellem C.H."/>
            <person name="Debuchy R."/>
            <person name="Wincker P."/>
            <person name="Weissenbach J."/>
            <person name="Silar P."/>
        </authorList>
    </citation>
    <scope>NUCLEOTIDE SEQUENCE [LARGE SCALE GENOMIC DNA]</scope>
    <source>
        <strain evidence="8">S / ATCC MYA-4624 / DSM 980 / FGSC 10383</strain>
    </source>
</reference>
<name>A0A090CLG6_PODAN</name>
<evidence type="ECO:0000256" key="5">
    <source>
        <dbReference type="SAM" id="MobiDB-lite"/>
    </source>
</evidence>